<dbReference type="PANTHER" id="PTHR48228">
    <property type="entry name" value="SUCCINYL-COA--D-CITRAMALATE COA-TRANSFERASE"/>
    <property type="match status" value="1"/>
</dbReference>
<dbReference type="EMBL" id="CP061510">
    <property type="protein sequence ID" value="QSB44504.1"/>
    <property type="molecule type" value="Genomic_DNA"/>
</dbReference>
<gene>
    <name evidence="2" type="ORF">IDJ81_14600</name>
</gene>
<dbReference type="InterPro" id="IPR023606">
    <property type="entry name" value="CoA-Trfase_III_dom_1_sf"/>
</dbReference>
<dbReference type="Proteomes" id="UP000663637">
    <property type="component" value="Chromosome"/>
</dbReference>
<dbReference type="InterPro" id="IPR003673">
    <property type="entry name" value="CoA-Trfase_fam_III"/>
</dbReference>
<dbReference type="RefSeq" id="WP_205442191.1">
    <property type="nucleotide sequence ID" value="NZ_CP061510.1"/>
</dbReference>
<dbReference type="InterPro" id="IPR044855">
    <property type="entry name" value="CoA-Trfase_III_dom3_sf"/>
</dbReference>
<organism evidence="2 3">
    <name type="scientific">Tsuneonella flava</name>
    <dbReference type="NCBI Taxonomy" id="2055955"/>
    <lineage>
        <taxon>Bacteria</taxon>
        <taxon>Pseudomonadati</taxon>
        <taxon>Pseudomonadota</taxon>
        <taxon>Alphaproteobacteria</taxon>
        <taxon>Sphingomonadales</taxon>
        <taxon>Erythrobacteraceae</taxon>
        <taxon>Tsuneonella</taxon>
    </lineage>
</organism>
<evidence type="ECO:0000256" key="1">
    <source>
        <dbReference type="ARBA" id="ARBA00022679"/>
    </source>
</evidence>
<dbReference type="Gene3D" id="3.40.50.10540">
    <property type="entry name" value="Crotonobetainyl-coa:carnitine coa-transferase, domain 1"/>
    <property type="match status" value="2"/>
</dbReference>
<evidence type="ECO:0000313" key="2">
    <source>
        <dbReference type="EMBL" id="QSB44504.1"/>
    </source>
</evidence>
<accession>A0ABX7KBB8</accession>
<evidence type="ECO:0000313" key="3">
    <source>
        <dbReference type="Proteomes" id="UP000663637"/>
    </source>
</evidence>
<reference evidence="2 3" key="1">
    <citation type="submission" date="2020-09" db="EMBL/GenBank/DDBJ databases">
        <title>Complete genome sequence of altererythrobacter flavus SS-21NJ, isolated from Dongying oil sludge in Shandong province.</title>
        <authorList>
            <person name="Sun S."/>
            <person name="Zhang Z."/>
        </authorList>
    </citation>
    <scope>NUCLEOTIDE SEQUENCE [LARGE SCALE GENOMIC DNA]</scope>
    <source>
        <strain evidence="2 3">SS-21NJ</strain>
    </source>
</reference>
<protein>
    <submittedName>
        <fullName evidence="2">CoA transferase</fullName>
    </submittedName>
</protein>
<keyword evidence="1 2" id="KW-0808">Transferase</keyword>
<dbReference type="Gene3D" id="3.30.1540.10">
    <property type="entry name" value="formyl-coa transferase, domain 3"/>
    <property type="match status" value="2"/>
</dbReference>
<dbReference type="InterPro" id="IPR050509">
    <property type="entry name" value="CoA-transferase_III"/>
</dbReference>
<dbReference type="Pfam" id="PF02515">
    <property type="entry name" value="CoA_transf_3"/>
    <property type="match status" value="2"/>
</dbReference>
<dbReference type="PANTHER" id="PTHR48228:SF6">
    <property type="entry name" value="L-CARNITINE COA-TRANSFERASE"/>
    <property type="match status" value="1"/>
</dbReference>
<dbReference type="GO" id="GO:0016740">
    <property type="term" value="F:transferase activity"/>
    <property type="evidence" value="ECO:0007669"/>
    <property type="project" value="UniProtKB-KW"/>
</dbReference>
<keyword evidence="3" id="KW-1185">Reference proteome</keyword>
<sequence length="774" mass="82824">MTHGLDYPLSGISVVDLVRGPMASITRYLAELGARVDRIDEPGSAMDAVEALVANVGKQHHRIDLMSAAAQTLIDNAHIIVADSDQPIDLAALQRERPELVTMTVSDFGCNTAMTNWKGSGPVLHALSGELSRSGIRGREPLLPPGDLAYQCAASQAAYTLVTGLYRALKTGVGDHFDFSALDGAVQALDPGYGVNGSATMGKPANLLARARPAAGFQYPVLKCADGHVRLCLLAKRQWRGMFRWMGEPAAFASPEFDKMIVRYKSPELLPAIGAFFADMTREEIEAGGQKFGVPVSAILTFEESIDTDHVRDRNAITSLGTPDGRVAKVPNGMLCIDGLRTGLGAEGEAQAFRPPERSSDSGQPFEGLKVLDLGVIVVGAEQGRLLGDQGADVLKVESRAYPDGNRQSYLKYGMSVSFAAGHRNKRSLGINLRDPEGRKLFLELAAQADVILSNFKPGTMESLGLDYETVSAINPRIVMVDSSAFGATGPWSGRMGYGPLVRAATGLALAWRYPDDPEGFCDSVTIYPDHVAGRVGAMGAVALLIRRLRTGRGGTASVAQSEVMLSHFAADVARVSLGLPTGTPSDHPYGVYPAAGDDEWCVVVVDGDQSWRGFCEAIGFSAGEGLTTPAARLAAREGIDAALTAWLASRTPLEAATALQTHGVAAAPMLRLADLPDFAYYRDRNFYRTESHPYLPEDFLVERRHVTGRATVDAETRPAPLAGEHSSEVIAEWLGLPAETLSRLEETGVIEGVDPREWKAIEDTIAPSEQGRA</sequence>
<dbReference type="SUPFAM" id="SSF89796">
    <property type="entry name" value="CoA-transferase family III (CaiB/BaiF)"/>
    <property type="match status" value="2"/>
</dbReference>
<name>A0ABX7KBB8_9SPHN</name>
<proteinExistence type="predicted"/>